<keyword evidence="2" id="KW-0496">Mitochondrion</keyword>
<sequence length="50" mass="5874">MPQMAPMPWIFLLMLTLTSLAMVSSIIYFSNQKESMKYASVKKNNFNLKW</sequence>
<dbReference type="GeneID" id="27439168"/>
<proteinExistence type="predicted"/>
<evidence type="ECO:0000256" key="1">
    <source>
        <dbReference type="SAM" id="SignalP"/>
    </source>
</evidence>
<geneLocation type="mitochondrion" evidence="2"/>
<feature type="chain" id="PRO_5007873945" evidence="1">
    <location>
        <begin position="22"/>
        <end position="50"/>
    </location>
</feature>
<name>A0A166GKP9_9HEMI</name>
<evidence type="ECO:0000313" key="2">
    <source>
        <dbReference type="EMBL" id="ANA07527.1"/>
    </source>
</evidence>
<feature type="signal peptide" evidence="1">
    <location>
        <begin position="1"/>
        <end position="21"/>
    </location>
</feature>
<organism evidence="2">
    <name type="scientific">Bactericera cockerelli</name>
    <name type="common">potato/tomato psyllid</name>
    <dbReference type="NCBI Taxonomy" id="290155"/>
    <lineage>
        <taxon>Eukaryota</taxon>
        <taxon>Metazoa</taxon>
        <taxon>Ecdysozoa</taxon>
        <taxon>Arthropoda</taxon>
        <taxon>Hexapoda</taxon>
        <taxon>Insecta</taxon>
        <taxon>Pterygota</taxon>
        <taxon>Neoptera</taxon>
        <taxon>Paraneoptera</taxon>
        <taxon>Hemiptera</taxon>
        <taxon>Sternorrhyncha</taxon>
        <taxon>Psylloidea</taxon>
        <taxon>Triozidae</taxon>
        <taxon>Bactericera</taxon>
    </lineage>
</organism>
<gene>
    <name evidence="2" type="primary">ATP8</name>
</gene>
<keyword evidence="1" id="KW-0732">Signal</keyword>
<accession>A0A166GKP9</accession>
<dbReference type="EMBL" id="KU501214">
    <property type="protein sequence ID" value="ANA07527.1"/>
    <property type="molecule type" value="Genomic_DNA"/>
</dbReference>
<dbReference type="AlphaFoldDB" id="A0A166GKP9"/>
<protein>
    <submittedName>
        <fullName evidence="2">ATP synthase F0 subunit 8</fullName>
    </submittedName>
</protein>
<dbReference type="CTD" id="4509"/>
<dbReference type="RefSeq" id="YP_009251206.1">
    <property type="nucleotide sequence ID" value="NC_030055.1"/>
</dbReference>
<reference evidence="2" key="1">
    <citation type="submission" date="2016-01" db="EMBL/GenBank/DDBJ databases">
        <title>The Complete Mitochondrial Genome Sequence of Bactericera cockerelli.</title>
        <authorList>
            <person name="Wu F."/>
            <person name="Deng X."/>
            <person name="Wallis C."/>
            <person name="Trumble J.T."/>
            <person name="Prager S."/>
            <person name="Yokome R."/>
            <person name="Cen Y."/>
            <person name="Liang G."/>
            <person name="Chen J."/>
        </authorList>
    </citation>
    <scope>NUCLEOTIDE SEQUENCE</scope>
</reference>